<name>A0AAQ3MH01_VIGMU</name>
<reference evidence="1 2" key="1">
    <citation type="journal article" date="2023" name="Life. Sci Alliance">
        <title>Evolutionary insights into 3D genome organization and epigenetic landscape of Vigna mungo.</title>
        <authorList>
            <person name="Junaid A."/>
            <person name="Singh B."/>
            <person name="Bhatia S."/>
        </authorList>
    </citation>
    <scope>NUCLEOTIDE SEQUENCE [LARGE SCALE GENOMIC DNA]</scope>
    <source>
        <strain evidence="1">Urdbean</strain>
    </source>
</reference>
<evidence type="ECO:0000313" key="2">
    <source>
        <dbReference type="Proteomes" id="UP001374535"/>
    </source>
</evidence>
<dbReference type="Proteomes" id="UP001374535">
    <property type="component" value="Chromosome 11"/>
</dbReference>
<gene>
    <name evidence="1" type="ORF">V8G54_036386</name>
</gene>
<dbReference type="EMBL" id="CP144690">
    <property type="protein sequence ID" value="WVY90872.1"/>
    <property type="molecule type" value="Genomic_DNA"/>
</dbReference>
<protein>
    <submittedName>
        <fullName evidence="1">Uncharacterized protein</fullName>
    </submittedName>
</protein>
<dbReference type="AlphaFoldDB" id="A0AAQ3MH01"/>
<keyword evidence="2" id="KW-1185">Reference proteome</keyword>
<proteinExistence type="predicted"/>
<evidence type="ECO:0000313" key="1">
    <source>
        <dbReference type="EMBL" id="WVY90872.1"/>
    </source>
</evidence>
<organism evidence="1 2">
    <name type="scientific">Vigna mungo</name>
    <name type="common">Black gram</name>
    <name type="synonym">Phaseolus mungo</name>
    <dbReference type="NCBI Taxonomy" id="3915"/>
    <lineage>
        <taxon>Eukaryota</taxon>
        <taxon>Viridiplantae</taxon>
        <taxon>Streptophyta</taxon>
        <taxon>Embryophyta</taxon>
        <taxon>Tracheophyta</taxon>
        <taxon>Spermatophyta</taxon>
        <taxon>Magnoliopsida</taxon>
        <taxon>eudicotyledons</taxon>
        <taxon>Gunneridae</taxon>
        <taxon>Pentapetalae</taxon>
        <taxon>rosids</taxon>
        <taxon>fabids</taxon>
        <taxon>Fabales</taxon>
        <taxon>Fabaceae</taxon>
        <taxon>Papilionoideae</taxon>
        <taxon>50 kb inversion clade</taxon>
        <taxon>NPAAA clade</taxon>
        <taxon>indigoferoid/millettioid clade</taxon>
        <taxon>Phaseoleae</taxon>
        <taxon>Vigna</taxon>
    </lineage>
</organism>
<accession>A0AAQ3MH01</accession>
<sequence length="131" mass="14300">MLLGPEGLLGLFLVIEPVTPGVGLFLDDAGRGLLVDPLLILLDDSDRVEIGRKGERVLESDISLFVIGFGDQEPAPFPLSTLHVQCMNLLDLEPVEGFKNTLDFDLRSGRNGLQCNFLDVGEGFGHQKFYG</sequence>